<dbReference type="Gene3D" id="3.30.710.10">
    <property type="entry name" value="Potassium Channel Kv1.1, Chain A"/>
    <property type="match status" value="1"/>
</dbReference>
<dbReference type="AlphaFoldDB" id="E0VAA6"/>
<keyword evidence="6" id="KW-1185">Reference proteome</keyword>
<dbReference type="Proteomes" id="UP000009046">
    <property type="component" value="Unassembled WGS sequence"/>
</dbReference>
<dbReference type="InParanoid" id="E0VAA6"/>
<dbReference type="GeneID" id="8232286"/>
<name>E0VAA6_PEDHC</name>
<dbReference type="KEGG" id="phu:Phum_PHUM033360"/>
<reference evidence="5" key="3">
    <citation type="submission" date="2020-05" db="UniProtKB">
        <authorList>
            <consortium name="EnsemblMetazoa"/>
        </authorList>
    </citation>
    <scope>IDENTIFICATION</scope>
    <source>
        <strain evidence="5">USDA</strain>
    </source>
</reference>
<reference evidence="4" key="2">
    <citation type="submission" date="2007-04" db="EMBL/GenBank/DDBJ databases">
        <title>The genome of the human body louse.</title>
        <authorList>
            <consortium name="The Human Body Louse Genome Consortium"/>
            <person name="Kirkness E."/>
            <person name="Walenz B."/>
            <person name="Hass B."/>
            <person name="Bruggner R."/>
            <person name="Strausberg R."/>
        </authorList>
    </citation>
    <scope>NUCLEOTIDE SEQUENCE</scope>
    <source>
        <strain evidence="4">USDA</strain>
    </source>
</reference>
<evidence type="ECO:0000313" key="4">
    <source>
        <dbReference type="EMBL" id="EEB10311.1"/>
    </source>
</evidence>
<dbReference type="SMART" id="SM00225">
    <property type="entry name" value="BTB"/>
    <property type="match status" value="1"/>
</dbReference>
<dbReference type="EnsemblMetazoa" id="PHUM033360-RA">
    <property type="protein sequence ID" value="PHUM033360-PA"/>
    <property type="gene ID" value="PHUM033360"/>
</dbReference>
<dbReference type="HOGENOM" id="CLU_004253_8_1_1"/>
<evidence type="ECO:0000256" key="2">
    <source>
        <dbReference type="ARBA" id="ARBA00023242"/>
    </source>
</evidence>
<accession>E0VAA6</accession>
<reference evidence="4" key="1">
    <citation type="submission" date="2007-04" db="EMBL/GenBank/DDBJ databases">
        <title>Annotation of Pediculus humanus corporis strain USDA.</title>
        <authorList>
            <person name="Kirkness E."/>
            <person name="Hannick L."/>
            <person name="Hass B."/>
            <person name="Bruggner R."/>
            <person name="Lawson D."/>
            <person name="Bidwell S."/>
            <person name="Joardar V."/>
            <person name="Caler E."/>
            <person name="Walenz B."/>
            <person name="Inman J."/>
            <person name="Schobel S."/>
            <person name="Galinsky K."/>
            <person name="Amedeo P."/>
            <person name="Strausberg R."/>
        </authorList>
    </citation>
    <scope>NUCLEOTIDE SEQUENCE</scope>
    <source>
        <strain evidence="4">USDA</strain>
    </source>
</reference>
<evidence type="ECO:0000313" key="5">
    <source>
        <dbReference type="EnsemblMetazoa" id="PHUM033360-PA"/>
    </source>
</evidence>
<dbReference type="EMBL" id="AAZO01000396">
    <property type="status" value="NOT_ANNOTATED_CDS"/>
    <property type="molecule type" value="Genomic_DNA"/>
</dbReference>
<evidence type="ECO:0000256" key="1">
    <source>
        <dbReference type="ARBA" id="ARBA00004123"/>
    </source>
</evidence>
<dbReference type="EMBL" id="DS235005">
    <property type="protein sequence ID" value="EEB10311.1"/>
    <property type="molecule type" value="Genomic_DNA"/>
</dbReference>
<dbReference type="PANTHER" id="PTHR23110:SF99">
    <property type="entry name" value="BROAD-COMPLEX CORE PROTEIN ISOFORM 6"/>
    <property type="match status" value="1"/>
</dbReference>
<dbReference type="Pfam" id="PF00651">
    <property type="entry name" value="BTB"/>
    <property type="match status" value="1"/>
</dbReference>
<dbReference type="VEuPathDB" id="VectorBase:PHUM033360"/>
<dbReference type="SUPFAM" id="SSF54695">
    <property type="entry name" value="POZ domain"/>
    <property type="match status" value="1"/>
</dbReference>
<dbReference type="OrthoDB" id="2311693at2759"/>
<dbReference type="InterPro" id="IPR011333">
    <property type="entry name" value="SKP1/BTB/POZ_sf"/>
</dbReference>
<dbReference type="GO" id="GO:0006357">
    <property type="term" value="P:regulation of transcription by RNA polymerase II"/>
    <property type="evidence" value="ECO:0007669"/>
    <property type="project" value="TreeGrafter"/>
</dbReference>
<dbReference type="GO" id="GO:0005634">
    <property type="term" value="C:nucleus"/>
    <property type="evidence" value="ECO:0007669"/>
    <property type="project" value="UniProtKB-SubCell"/>
</dbReference>
<sequence>MKYTIKHLNKFTLIMDEEEGEGGVKGEGEGENDKNITIKLKNYKSNLVSGLKDLLRDDYLIDVTLLAEGQHIYAHKIILSLFSVYFKDLFKGLPCKHTIVVIRNVGYDQLKNIIRFMYEGKINMKSKDLKFFFQLAQVIG</sequence>
<dbReference type="PROSITE" id="PS50097">
    <property type="entry name" value="BTB"/>
    <property type="match status" value="1"/>
</dbReference>
<comment type="subcellular location">
    <subcellularLocation>
        <location evidence="1">Nucleus</location>
    </subcellularLocation>
</comment>
<feature type="domain" description="BTB" evidence="3">
    <location>
        <begin position="61"/>
        <end position="126"/>
    </location>
</feature>
<dbReference type="OMA" id="PCKHTIV"/>
<gene>
    <name evidence="5" type="primary">8232286</name>
    <name evidence="4" type="ORF">Phum_PHUM033360</name>
</gene>
<dbReference type="RefSeq" id="XP_002423049.1">
    <property type="nucleotide sequence ID" value="XM_002423004.1"/>
</dbReference>
<dbReference type="InterPro" id="IPR051095">
    <property type="entry name" value="Dros_DevTransReg"/>
</dbReference>
<organism>
    <name type="scientific">Pediculus humanus subsp. corporis</name>
    <name type="common">Body louse</name>
    <dbReference type="NCBI Taxonomy" id="121224"/>
    <lineage>
        <taxon>Eukaryota</taxon>
        <taxon>Metazoa</taxon>
        <taxon>Ecdysozoa</taxon>
        <taxon>Arthropoda</taxon>
        <taxon>Hexapoda</taxon>
        <taxon>Insecta</taxon>
        <taxon>Pterygota</taxon>
        <taxon>Neoptera</taxon>
        <taxon>Paraneoptera</taxon>
        <taxon>Psocodea</taxon>
        <taxon>Troctomorpha</taxon>
        <taxon>Phthiraptera</taxon>
        <taxon>Anoplura</taxon>
        <taxon>Pediculidae</taxon>
        <taxon>Pediculus</taxon>
    </lineage>
</organism>
<evidence type="ECO:0000259" key="3">
    <source>
        <dbReference type="PROSITE" id="PS50097"/>
    </source>
</evidence>
<protein>
    <submittedName>
        <fullName evidence="4 5">BTB domain transcription factor, putative</fullName>
    </submittedName>
</protein>
<dbReference type="InterPro" id="IPR000210">
    <property type="entry name" value="BTB/POZ_dom"/>
</dbReference>
<keyword evidence="2" id="KW-0539">Nucleus</keyword>
<dbReference type="PANTHER" id="PTHR23110">
    <property type="entry name" value="BTB DOMAIN TRANSCRIPTION FACTOR"/>
    <property type="match status" value="1"/>
</dbReference>
<dbReference type="CTD" id="8232286"/>
<evidence type="ECO:0000313" key="6">
    <source>
        <dbReference type="Proteomes" id="UP000009046"/>
    </source>
</evidence>
<proteinExistence type="predicted"/>